<protein>
    <recommendedName>
        <fullName evidence="7">Small-conductance mechanosensitive channel</fullName>
    </recommendedName>
</protein>
<dbReference type="Pfam" id="PF21088">
    <property type="entry name" value="MS_channel_1st"/>
    <property type="match status" value="1"/>
</dbReference>
<feature type="transmembrane region" description="Helical" evidence="7">
    <location>
        <begin position="61"/>
        <end position="83"/>
    </location>
</feature>
<keyword evidence="4 7" id="KW-0812">Transmembrane</keyword>
<comment type="function">
    <text evidence="7">Mechanosensitive channel that participates in the regulation of osmotic pressure changes within the cell, opening in response to stretch forces in the membrane lipid bilayer, without the need for other proteins. Contributes to normal resistance to hypoosmotic shock. Forms an ion channel of 1.0 nanosiemens conductance with a slight preference for anions.</text>
</comment>
<keyword evidence="7" id="KW-0997">Cell inner membrane</keyword>
<dbReference type="PANTHER" id="PTHR30221:SF8">
    <property type="entry name" value="SMALL-CONDUCTANCE MECHANOSENSITIVE CHANNEL"/>
    <property type="match status" value="1"/>
</dbReference>
<feature type="domain" description="Mechanosensitive ion channel transmembrane helices 2/3" evidence="10">
    <location>
        <begin position="67"/>
        <end position="108"/>
    </location>
</feature>
<dbReference type="SUPFAM" id="SSF50182">
    <property type="entry name" value="Sm-like ribonucleoproteins"/>
    <property type="match status" value="1"/>
</dbReference>
<comment type="caution">
    <text evidence="11">The sequence shown here is derived from an EMBL/GenBank/DDBJ whole genome shotgun (WGS) entry which is preliminary data.</text>
</comment>
<feature type="transmembrane region" description="Helical" evidence="7">
    <location>
        <begin position="89"/>
        <end position="107"/>
    </location>
</feature>
<evidence type="ECO:0000256" key="5">
    <source>
        <dbReference type="ARBA" id="ARBA00022989"/>
    </source>
</evidence>
<comment type="subcellular location">
    <subcellularLocation>
        <location evidence="7">Cell inner membrane</location>
        <topology evidence="7">Multi-pass membrane protein</topology>
    </subcellularLocation>
    <subcellularLocation>
        <location evidence="1">Cell membrane</location>
        <topology evidence="1">Multi-pass membrane protein</topology>
    </subcellularLocation>
</comment>
<dbReference type="InterPro" id="IPR008910">
    <property type="entry name" value="MSC_TM_helix"/>
</dbReference>
<feature type="domain" description="Mechanosensitive ion channel MscS" evidence="8">
    <location>
        <begin position="110"/>
        <end position="173"/>
    </location>
</feature>
<comment type="similarity">
    <text evidence="2 7">Belongs to the MscS (TC 1.A.23) family.</text>
</comment>
<dbReference type="Gene3D" id="1.10.287.1260">
    <property type="match status" value="1"/>
</dbReference>
<dbReference type="Gene3D" id="2.30.30.60">
    <property type="match status" value="1"/>
</dbReference>
<gene>
    <name evidence="11" type="ORF">WCN91_10090</name>
</gene>
<evidence type="ECO:0000256" key="3">
    <source>
        <dbReference type="ARBA" id="ARBA00022475"/>
    </source>
</evidence>
<keyword evidence="6 7" id="KW-0472">Membrane</keyword>
<dbReference type="InterPro" id="IPR011014">
    <property type="entry name" value="MscS_channel_TM-2"/>
</dbReference>
<comment type="caution">
    <text evidence="7">Lacks conserved residue(s) required for the propagation of feature annotation.</text>
</comment>
<dbReference type="InterPro" id="IPR011066">
    <property type="entry name" value="MscS_channel_C_sf"/>
</dbReference>
<proteinExistence type="inferred from homology"/>
<keyword evidence="5 7" id="KW-1133">Transmembrane helix</keyword>
<accession>A0ABU9MWV7</accession>
<dbReference type="InterPro" id="IPR010920">
    <property type="entry name" value="LSM_dom_sf"/>
</dbReference>
<evidence type="ECO:0000313" key="12">
    <source>
        <dbReference type="Proteomes" id="UP001447008"/>
    </source>
</evidence>
<dbReference type="Pfam" id="PF21082">
    <property type="entry name" value="MS_channel_3rd"/>
    <property type="match status" value="1"/>
</dbReference>
<dbReference type="InterPro" id="IPR006685">
    <property type="entry name" value="MscS_channel_2nd"/>
</dbReference>
<dbReference type="InterPro" id="IPR023408">
    <property type="entry name" value="MscS_beta-dom_sf"/>
</dbReference>
<name>A0ABU9MWV7_9GAMM</name>
<evidence type="ECO:0000259" key="9">
    <source>
        <dbReference type="Pfam" id="PF21082"/>
    </source>
</evidence>
<keyword evidence="7" id="KW-0407">Ion channel</keyword>
<dbReference type="SUPFAM" id="SSF82861">
    <property type="entry name" value="Mechanosensitive channel protein MscS (YggB), transmembrane region"/>
    <property type="match status" value="1"/>
</dbReference>
<evidence type="ECO:0000256" key="2">
    <source>
        <dbReference type="ARBA" id="ARBA00008017"/>
    </source>
</evidence>
<dbReference type="Pfam" id="PF05552">
    <property type="entry name" value="MS_channel_1st_1"/>
    <property type="match status" value="1"/>
</dbReference>
<dbReference type="InterPro" id="IPR049278">
    <property type="entry name" value="MS_channel_C"/>
</dbReference>
<keyword evidence="7" id="KW-0406">Ion transport</keyword>
<reference evidence="11 12" key="1">
    <citation type="submission" date="2024-03" db="EMBL/GenBank/DDBJ databases">
        <title>Pseudoalteromonas qingdaonensis sp. nov., isolated from the intestines of marine benthic organisms.</title>
        <authorList>
            <person name="Lin X."/>
            <person name="Fang S."/>
            <person name="Hu X."/>
        </authorList>
    </citation>
    <scope>NUCLEOTIDE SEQUENCE [LARGE SCALE GENOMIC DNA]</scope>
    <source>
        <strain evidence="11 12">YIC-827</strain>
    </source>
</reference>
<dbReference type="SUPFAM" id="SSF82689">
    <property type="entry name" value="Mechanosensitive channel protein MscS (YggB), C-terminal domain"/>
    <property type="match status" value="1"/>
</dbReference>
<dbReference type="InterPro" id="IPR049142">
    <property type="entry name" value="MS_channel_1st"/>
</dbReference>
<organism evidence="11 12">
    <name type="scientific">Pseudoalteromonas qingdaonensis</name>
    <dbReference type="NCBI Taxonomy" id="3131913"/>
    <lineage>
        <taxon>Bacteria</taxon>
        <taxon>Pseudomonadati</taxon>
        <taxon>Pseudomonadota</taxon>
        <taxon>Gammaproteobacteria</taxon>
        <taxon>Alteromonadales</taxon>
        <taxon>Pseudoalteromonadaceae</taxon>
        <taxon>Pseudoalteromonas</taxon>
    </lineage>
</organism>
<keyword evidence="12" id="KW-1185">Reference proteome</keyword>
<dbReference type="PANTHER" id="PTHR30221">
    <property type="entry name" value="SMALL-CONDUCTANCE MECHANOSENSITIVE CHANNEL"/>
    <property type="match status" value="1"/>
</dbReference>
<dbReference type="EMBL" id="JBCGCU010000010">
    <property type="protein sequence ID" value="MEM0515754.1"/>
    <property type="molecule type" value="Genomic_DNA"/>
</dbReference>
<comment type="subunit">
    <text evidence="7">Homoheptamer.</text>
</comment>
<dbReference type="RefSeq" id="WP_342678667.1">
    <property type="nucleotide sequence ID" value="NZ_JBCGCU010000010.1"/>
</dbReference>
<evidence type="ECO:0000256" key="6">
    <source>
        <dbReference type="ARBA" id="ARBA00023136"/>
    </source>
</evidence>
<evidence type="ECO:0000259" key="8">
    <source>
        <dbReference type="Pfam" id="PF00924"/>
    </source>
</evidence>
<feature type="domain" description="Mechanosensitive ion channel MscS C-terminal" evidence="9">
    <location>
        <begin position="183"/>
        <end position="262"/>
    </location>
</feature>
<dbReference type="Gene3D" id="3.30.70.100">
    <property type="match status" value="1"/>
</dbReference>
<keyword evidence="3" id="KW-1003">Cell membrane</keyword>
<evidence type="ECO:0000256" key="4">
    <source>
        <dbReference type="ARBA" id="ARBA00022692"/>
    </source>
</evidence>
<keyword evidence="7" id="KW-0813">Transport</keyword>
<sequence>MIEQEIAQVERYYQMAIDFLVAYSAQLVFALILLVFGLWLAQRISRWIFSLMQGRNIDITLTTFTSNLVRVLLIVTFVVIALGKIGISVTPFVAAIGAASLGAGLALQGMLSNYGAGLAIIATRPFVVGDTITVKGVTGQVSAIELGMTHLRDEDEVEITIPNKHIVGEIIHNSFDYSLEEGTIGIAYDADYEQAEALISAVLESQSDIAQTPKPQVGINEFADSSVVLLYRYWAPTKAKVATRLEINKAVFQALKQADIEIPFPQRVVTLKQEIH</sequence>
<evidence type="ECO:0000313" key="11">
    <source>
        <dbReference type="EMBL" id="MEM0515754.1"/>
    </source>
</evidence>
<dbReference type="Pfam" id="PF00924">
    <property type="entry name" value="MS_channel_2nd"/>
    <property type="match status" value="1"/>
</dbReference>
<evidence type="ECO:0000256" key="7">
    <source>
        <dbReference type="RuleBase" id="RU369025"/>
    </source>
</evidence>
<feature type="transmembrane region" description="Helical" evidence="7">
    <location>
        <begin position="20"/>
        <end position="41"/>
    </location>
</feature>
<dbReference type="Proteomes" id="UP001447008">
    <property type="component" value="Unassembled WGS sequence"/>
</dbReference>
<evidence type="ECO:0000256" key="1">
    <source>
        <dbReference type="ARBA" id="ARBA00004651"/>
    </source>
</evidence>
<evidence type="ECO:0000259" key="10">
    <source>
        <dbReference type="Pfam" id="PF21088"/>
    </source>
</evidence>
<dbReference type="InterPro" id="IPR045275">
    <property type="entry name" value="MscS_archaea/bacteria_type"/>
</dbReference>